<evidence type="ECO:0000313" key="2">
    <source>
        <dbReference type="EMBL" id="CAG9277395.1"/>
    </source>
</evidence>
<feature type="compositionally biased region" description="Polar residues" evidence="1">
    <location>
        <begin position="412"/>
        <end position="422"/>
    </location>
</feature>
<organism evidence="2">
    <name type="scientific">Phaeodactylum tricornutum</name>
    <name type="common">Diatom</name>
    <dbReference type="NCBI Taxonomy" id="2850"/>
    <lineage>
        <taxon>Eukaryota</taxon>
        <taxon>Sar</taxon>
        <taxon>Stramenopiles</taxon>
        <taxon>Ochrophyta</taxon>
        <taxon>Bacillariophyta</taxon>
        <taxon>Bacillariophyceae</taxon>
        <taxon>Bacillariophycidae</taxon>
        <taxon>Naviculales</taxon>
        <taxon>Phaeodactylaceae</taxon>
        <taxon>Phaeodactylum</taxon>
    </lineage>
</organism>
<feature type="compositionally biased region" description="Polar residues" evidence="1">
    <location>
        <begin position="494"/>
        <end position="534"/>
    </location>
</feature>
<feature type="compositionally biased region" description="Basic and acidic residues" evidence="1">
    <location>
        <begin position="579"/>
        <end position="591"/>
    </location>
</feature>
<feature type="compositionally biased region" description="Pro residues" evidence="1">
    <location>
        <begin position="276"/>
        <end position="290"/>
    </location>
</feature>
<accession>A0A8J9X132</accession>
<protein>
    <submittedName>
        <fullName evidence="2">Uncharacterized protein</fullName>
    </submittedName>
</protein>
<feature type="region of interest" description="Disordered" evidence="1">
    <location>
        <begin position="334"/>
        <end position="435"/>
    </location>
</feature>
<feature type="compositionally biased region" description="Acidic residues" evidence="1">
    <location>
        <begin position="349"/>
        <end position="376"/>
    </location>
</feature>
<reference evidence="2" key="1">
    <citation type="submission" date="2022-02" db="EMBL/GenBank/DDBJ databases">
        <authorList>
            <person name="Giguere J D."/>
        </authorList>
    </citation>
    <scope>NUCLEOTIDE SEQUENCE</scope>
    <source>
        <strain evidence="2">CCAP 1055/1</strain>
    </source>
</reference>
<feature type="region of interest" description="Disordered" evidence="1">
    <location>
        <begin position="461"/>
        <end position="564"/>
    </location>
</feature>
<proteinExistence type="predicted"/>
<feature type="compositionally biased region" description="Acidic residues" evidence="1">
    <location>
        <begin position="198"/>
        <end position="222"/>
    </location>
</feature>
<feature type="compositionally biased region" description="Polar residues" evidence="1">
    <location>
        <begin position="461"/>
        <end position="481"/>
    </location>
</feature>
<sequence length="622" mass="68305">MSNGEEADILRTMVQDRDQRILLIQRQTQEQVDKESRLEQELDGVNMETNRFKIAHQTEKTRLLHSFQSTSSRLESVQRDLQQQTVTLQNYATVVQKQNKPDAAQDSNYVMRMQAQLCKAMHSMGIVDHQFDLMQAEAEALVKFQKESIAQTAEEKTELELQLLNGLMNVDNAKREMEAKFQKELDLILKEISNINEQLEEDSDDEDKGDDEVENEEVDEEENNAKEELLKMLQSRKDQIEKLETATEEQAEVIEDLQGQLAEFGPIDPSLAPIVTPRPPPPETDPPPPDSQDEEEDYLAIVAARSRAAQAIVGSEDGSDVEDMDEIDLLKFAKSRLAGEDPTVKNGVEEESESESNTDFDESSAGEVDEEDEDIVETSSEMTPVLNALPGSLLGNDDGSIESVDGVKMAVGTNSVAGSIPTSPAPGREDGTTDNFLVTTEMQDDSTDRKSVDFTAESFATAAQQEQVSETPVNLLESSTESADEATPNEEAVDSSNAQSILSTDSSDQPDGNAVFNGTNTMDLVENKLNNQNIEVEAPELGRDDDDAATKGGNTPPNPIEGTIADPTLEESFLAEPHVESENAVKDERAVASEAEVNGVELEKKEAVELTETPPATAPDRV</sequence>
<feature type="region of interest" description="Disordered" evidence="1">
    <location>
        <begin position="579"/>
        <end position="622"/>
    </location>
</feature>
<dbReference type="Proteomes" id="UP000836788">
    <property type="component" value="Chromosome 1"/>
</dbReference>
<dbReference type="AlphaFoldDB" id="A0A8J9X132"/>
<gene>
    <name evidence="2" type="ORF">PTTT1_LOCUS3688</name>
</gene>
<name>A0A8J9X132_PHATR</name>
<feature type="region of interest" description="Disordered" evidence="1">
    <location>
        <begin position="196"/>
        <end position="225"/>
    </location>
</feature>
<feature type="compositionally biased region" description="Acidic residues" evidence="1">
    <location>
        <begin position="482"/>
        <end position="493"/>
    </location>
</feature>
<dbReference type="EMBL" id="OU594942">
    <property type="protein sequence ID" value="CAG9277395.1"/>
    <property type="molecule type" value="Genomic_DNA"/>
</dbReference>
<feature type="region of interest" description="Disordered" evidence="1">
    <location>
        <begin position="264"/>
        <end position="296"/>
    </location>
</feature>
<evidence type="ECO:0000256" key="1">
    <source>
        <dbReference type="SAM" id="MobiDB-lite"/>
    </source>
</evidence>